<evidence type="ECO:0000256" key="4">
    <source>
        <dbReference type="ARBA" id="ARBA00022692"/>
    </source>
</evidence>
<comment type="subcellular location">
    <subcellularLocation>
        <location evidence="1">Cell membrane</location>
        <topology evidence="1">Multi-pass membrane protein</topology>
    </subcellularLocation>
</comment>
<keyword evidence="4 8" id="KW-0812">Transmembrane</keyword>
<gene>
    <name evidence="9" type="ORF">OCL97_20785</name>
</gene>
<evidence type="ECO:0000256" key="6">
    <source>
        <dbReference type="ARBA" id="ARBA00023136"/>
    </source>
</evidence>
<comment type="similarity">
    <text evidence="2">Belongs to the VirD4/TraG family.</text>
</comment>
<reference evidence="9 10" key="1">
    <citation type="submission" date="2022-09" db="EMBL/GenBank/DDBJ databases">
        <title>New species of Phenylobacterium.</title>
        <authorList>
            <person name="Mieszkin S."/>
        </authorList>
    </citation>
    <scope>NUCLEOTIDE SEQUENCE [LARGE SCALE GENOMIC DNA]</scope>
    <source>
        <strain evidence="9 10">HK31-G</strain>
    </source>
</reference>
<dbReference type="InterPro" id="IPR051539">
    <property type="entry name" value="T4SS-coupling_protein"/>
</dbReference>
<evidence type="ECO:0000256" key="3">
    <source>
        <dbReference type="ARBA" id="ARBA00022475"/>
    </source>
</evidence>
<evidence type="ECO:0000256" key="5">
    <source>
        <dbReference type="ARBA" id="ARBA00022989"/>
    </source>
</evidence>
<keyword evidence="3" id="KW-1003">Cell membrane</keyword>
<proteinExistence type="inferred from homology"/>
<dbReference type="Gene3D" id="3.40.50.300">
    <property type="entry name" value="P-loop containing nucleotide triphosphate hydrolases"/>
    <property type="match status" value="1"/>
</dbReference>
<dbReference type="RefSeq" id="WP_377371639.1">
    <property type="nucleotide sequence ID" value="NZ_JAOTJD010000056.1"/>
</dbReference>
<sequence>MNGRARASIILPLAALSILLGLTLATQMVAQTYGYPREFGAGAFDLGAVRVYAPWSFVGWYMRFQPSYPKPFDLAGLAALAVAMGPVMVAALLTRRSQREPKAFGRDAWADVDDVRRAKLFGPGGQTSGQISGRVLGRFNGRYLTYGGIEHAIIVGASRSGKGAGHVVPTLIAWPHSAFIYDRKGELWHITADHRKTFSHVFYFSPTDPNTVRWNPLFEVRKGPMEIADIQNVVGILVDPLGRKAGDLNFWDQSATDFFTAIILHVLYSEPDDRKNLAQVRRLLINIEPTLHAMMNTQHRWRPDYHAADGLARDAEGAPIAEIHPEVLLGATALGAMDERVKSNVLATCRASLSLWADPLVEYATSWSDFSIGDLVCSEAPVSFYIITPQAHADRLAFLVRVFTRQTINSLMEHEHFDSRRRRKLHRLLLLLDEFPKLGSLPFLENAMGEMAGYGITAHLICQSFNDVFSKYGDKTPLFDNMHITACFATSEPTSIDKVTRRAGKALEMRESYSDPRSLFGRANRSTSQSEQQRYILSEEDVRGLDDRKQFLFVNNTKPILADKIRYYEEPFFKARTGDYFNGVPAAYEQRPEAADLPGRASIDWKGVRAVVAAPESFAGVSPPRARSGAGNGAADAPEGHLTEDYLAPQPIAALRPGDDDGSL</sequence>
<organism evidence="9 10">
    <name type="scientific">Phenylobacterium ferrooxidans</name>
    <dbReference type="NCBI Taxonomy" id="2982689"/>
    <lineage>
        <taxon>Bacteria</taxon>
        <taxon>Pseudomonadati</taxon>
        <taxon>Pseudomonadota</taxon>
        <taxon>Alphaproteobacteria</taxon>
        <taxon>Caulobacterales</taxon>
        <taxon>Caulobacteraceae</taxon>
        <taxon>Phenylobacterium</taxon>
    </lineage>
</organism>
<accession>A0ABW6CX63</accession>
<dbReference type="PANTHER" id="PTHR37937:SF1">
    <property type="entry name" value="CONJUGATIVE TRANSFER: DNA TRANSPORT"/>
    <property type="match status" value="1"/>
</dbReference>
<feature type="transmembrane region" description="Helical" evidence="8">
    <location>
        <begin position="74"/>
        <end position="93"/>
    </location>
</feature>
<feature type="transmembrane region" description="Helical" evidence="8">
    <location>
        <begin position="41"/>
        <end position="62"/>
    </location>
</feature>
<dbReference type="CDD" id="cd01127">
    <property type="entry name" value="TrwB_TraG_TraD_VirD4"/>
    <property type="match status" value="2"/>
</dbReference>
<dbReference type="Pfam" id="PF02534">
    <property type="entry name" value="T4SS-DNA_transf"/>
    <property type="match status" value="1"/>
</dbReference>
<dbReference type="SUPFAM" id="SSF52540">
    <property type="entry name" value="P-loop containing nucleoside triphosphate hydrolases"/>
    <property type="match status" value="1"/>
</dbReference>
<evidence type="ECO:0000256" key="8">
    <source>
        <dbReference type="SAM" id="Phobius"/>
    </source>
</evidence>
<evidence type="ECO:0000313" key="9">
    <source>
        <dbReference type="EMBL" id="MFD3266386.1"/>
    </source>
</evidence>
<dbReference type="EMBL" id="JAOTJD010000056">
    <property type="protein sequence ID" value="MFD3266386.1"/>
    <property type="molecule type" value="Genomic_DNA"/>
</dbReference>
<evidence type="ECO:0000313" key="10">
    <source>
        <dbReference type="Proteomes" id="UP001598130"/>
    </source>
</evidence>
<dbReference type="InterPro" id="IPR003688">
    <property type="entry name" value="TraG/VirD4"/>
</dbReference>
<keyword evidence="5 8" id="KW-1133">Transmembrane helix</keyword>
<evidence type="ECO:0000256" key="7">
    <source>
        <dbReference type="SAM" id="MobiDB-lite"/>
    </source>
</evidence>
<name>A0ABW6CX63_9CAUL</name>
<dbReference type="Proteomes" id="UP001598130">
    <property type="component" value="Unassembled WGS sequence"/>
</dbReference>
<keyword evidence="6 8" id="KW-0472">Membrane</keyword>
<evidence type="ECO:0000256" key="1">
    <source>
        <dbReference type="ARBA" id="ARBA00004651"/>
    </source>
</evidence>
<comment type="caution">
    <text evidence="9">The sequence shown here is derived from an EMBL/GenBank/DDBJ whole genome shotgun (WGS) entry which is preliminary data.</text>
</comment>
<protein>
    <submittedName>
        <fullName evidence="9">Type IV secretory system conjugative DNA transfer family protein</fullName>
    </submittedName>
</protein>
<keyword evidence="10" id="KW-1185">Reference proteome</keyword>
<feature type="region of interest" description="Disordered" evidence="7">
    <location>
        <begin position="619"/>
        <end position="664"/>
    </location>
</feature>
<dbReference type="PANTHER" id="PTHR37937">
    <property type="entry name" value="CONJUGATIVE TRANSFER: DNA TRANSPORT"/>
    <property type="match status" value="1"/>
</dbReference>
<evidence type="ECO:0000256" key="2">
    <source>
        <dbReference type="ARBA" id="ARBA00008806"/>
    </source>
</evidence>
<dbReference type="InterPro" id="IPR027417">
    <property type="entry name" value="P-loop_NTPase"/>
</dbReference>